<keyword evidence="7" id="KW-1185">Reference proteome</keyword>
<comment type="caution">
    <text evidence="6">The sequence shown here is derived from an EMBL/GenBank/DDBJ whole genome shotgun (WGS) entry which is preliminary data.</text>
</comment>
<reference evidence="6 7" key="1">
    <citation type="submission" date="2018-12" db="EMBL/GenBank/DDBJ databases">
        <authorList>
            <person name="Yang E."/>
        </authorList>
    </citation>
    <scope>NUCLEOTIDE SEQUENCE [LARGE SCALE GENOMIC DNA]</scope>
    <source>
        <strain evidence="6 7">SOD</strain>
    </source>
</reference>
<name>A0A430HJS2_9BURK</name>
<dbReference type="AlphaFoldDB" id="A0A430HJS2"/>
<keyword evidence="3" id="KW-0067">ATP-binding</keyword>
<dbReference type="PANTHER" id="PTHR30258">
    <property type="entry name" value="TYPE II SECRETION SYSTEM PROTEIN GSPE-RELATED"/>
    <property type="match status" value="1"/>
</dbReference>
<dbReference type="RefSeq" id="WP_126075584.1">
    <property type="nucleotide sequence ID" value="NZ_CP051166.1"/>
</dbReference>
<dbReference type="GO" id="GO:0005524">
    <property type="term" value="F:ATP binding"/>
    <property type="evidence" value="ECO:0007669"/>
    <property type="project" value="UniProtKB-KW"/>
</dbReference>
<evidence type="ECO:0000313" key="7">
    <source>
        <dbReference type="Proteomes" id="UP000278085"/>
    </source>
</evidence>
<dbReference type="Gene3D" id="3.30.450.90">
    <property type="match status" value="1"/>
</dbReference>
<dbReference type="InterPro" id="IPR027417">
    <property type="entry name" value="P-loop_NTPase"/>
</dbReference>
<evidence type="ECO:0000256" key="4">
    <source>
        <dbReference type="SAM" id="MobiDB-lite"/>
    </source>
</evidence>
<feature type="domain" description="Bacterial type II secretion system protein E" evidence="5">
    <location>
        <begin position="427"/>
        <end position="441"/>
    </location>
</feature>
<dbReference type="EMBL" id="RXLQ01000009">
    <property type="protein sequence ID" value="RSZ57777.1"/>
    <property type="molecule type" value="Genomic_DNA"/>
</dbReference>
<comment type="similarity">
    <text evidence="1">Belongs to the GSP E family.</text>
</comment>
<dbReference type="InterPro" id="IPR001482">
    <property type="entry name" value="T2SS/T4SS_dom"/>
</dbReference>
<organism evidence="6 7">
    <name type="scientific">Massilia atriviolacea</name>
    <dbReference type="NCBI Taxonomy" id="2495579"/>
    <lineage>
        <taxon>Bacteria</taxon>
        <taxon>Pseudomonadati</taxon>
        <taxon>Pseudomonadota</taxon>
        <taxon>Betaproteobacteria</taxon>
        <taxon>Burkholderiales</taxon>
        <taxon>Oxalobacteraceae</taxon>
        <taxon>Telluria group</taxon>
        <taxon>Massilia</taxon>
    </lineage>
</organism>
<protein>
    <submittedName>
        <fullName evidence="6">Type II/IV secretion system protein</fullName>
    </submittedName>
</protein>
<dbReference type="GO" id="GO:0005886">
    <property type="term" value="C:plasma membrane"/>
    <property type="evidence" value="ECO:0007669"/>
    <property type="project" value="TreeGrafter"/>
</dbReference>
<dbReference type="PROSITE" id="PS00662">
    <property type="entry name" value="T2SP_E"/>
    <property type="match status" value="1"/>
</dbReference>
<dbReference type="OrthoDB" id="5790493at2"/>
<dbReference type="InterPro" id="IPR037257">
    <property type="entry name" value="T2SS_E_N_sf"/>
</dbReference>
<dbReference type="PANTHER" id="PTHR30258:SF13">
    <property type="entry name" value="SECRETION PATHWAY ATPASE-RELATED"/>
    <property type="match status" value="1"/>
</dbReference>
<accession>A0A430HJS2</accession>
<dbReference type="GO" id="GO:0016887">
    <property type="term" value="F:ATP hydrolysis activity"/>
    <property type="evidence" value="ECO:0007669"/>
    <property type="project" value="TreeGrafter"/>
</dbReference>
<evidence type="ECO:0000259" key="5">
    <source>
        <dbReference type="PROSITE" id="PS00662"/>
    </source>
</evidence>
<dbReference type="SUPFAM" id="SSF52540">
    <property type="entry name" value="P-loop containing nucleoside triphosphate hydrolases"/>
    <property type="match status" value="1"/>
</dbReference>
<dbReference type="SUPFAM" id="SSF160246">
    <property type="entry name" value="EspE N-terminal domain-like"/>
    <property type="match status" value="1"/>
</dbReference>
<evidence type="ECO:0000256" key="1">
    <source>
        <dbReference type="ARBA" id="ARBA00006611"/>
    </source>
</evidence>
<evidence type="ECO:0000256" key="3">
    <source>
        <dbReference type="ARBA" id="ARBA00022840"/>
    </source>
</evidence>
<evidence type="ECO:0000313" key="6">
    <source>
        <dbReference type="EMBL" id="RSZ57777.1"/>
    </source>
</evidence>
<dbReference type="Gene3D" id="3.40.50.300">
    <property type="entry name" value="P-loop containing nucleotide triphosphate hydrolases"/>
    <property type="match status" value="1"/>
</dbReference>
<dbReference type="Pfam" id="PF00437">
    <property type="entry name" value="T2SSE"/>
    <property type="match status" value="1"/>
</dbReference>
<keyword evidence="2" id="KW-0547">Nucleotide-binding</keyword>
<evidence type="ECO:0000256" key="2">
    <source>
        <dbReference type="ARBA" id="ARBA00022741"/>
    </source>
</evidence>
<dbReference type="InterPro" id="IPR007831">
    <property type="entry name" value="T2SS_GspE_N"/>
</dbReference>
<dbReference type="Gene3D" id="3.30.300.160">
    <property type="entry name" value="Type II secretion system, protein E, N-terminal domain"/>
    <property type="match status" value="1"/>
</dbReference>
<dbReference type="Pfam" id="PF05157">
    <property type="entry name" value="MshEN"/>
    <property type="match status" value="1"/>
</dbReference>
<dbReference type="Proteomes" id="UP000278085">
    <property type="component" value="Unassembled WGS sequence"/>
</dbReference>
<proteinExistence type="inferred from homology"/>
<dbReference type="CDD" id="cd01129">
    <property type="entry name" value="PulE-GspE-like"/>
    <property type="match status" value="1"/>
</dbReference>
<dbReference type="InterPro" id="IPR003593">
    <property type="entry name" value="AAA+_ATPase"/>
</dbReference>
<feature type="region of interest" description="Disordered" evidence="4">
    <location>
        <begin position="1"/>
        <end position="24"/>
    </location>
</feature>
<dbReference type="SMART" id="SM00382">
    <property type="entry name" value="AAA"/>
    <property type="match status" value="1"/>
</dbReference>
<gene>
    <name evidence="6" type="ORF">EJB06_18305</name>
</gene>
<sequence>MQRQEGDTGLNAEHQEASAAPKRSTPKSLDLQAIFSWLLADGIVEKANVKANFAQAQGILKTAVGSMHPLSAVAQCKLVSALPPQRLLTLDVLTEWAAGKVKLPFIRIDPLKIDFTKVADVMTASYAARFNILPVELSATTLVVATTDPFAVEWQAEITKVSRRKIELVIANPLEISQYISQFFSLAKSIKDANKSKGQDLALRNNFEQLVELGKSNKLDANDQHVVNIVDWLWQYAFEQRASDIHLEPKREIASVRFRIDGMLHQVYQVPAVVMIAMTARIKLLGRMDVIEKRRPQDGRIKTRTTGGQEVELRLSTMPTAFGEKLVMRIFDPEVVVKTLPELGFPPDDAARWDGLTARPHGIILVTGPTGSGKTTTLYTTLKALATSEVNVCTVEDPIEMVEPSFNQMQVQSGLDLGFSEGVRALMRQDPDIIMVGEIRDLATAEMAIQAALTGHLVLSTLHTNDAPSAVMRLLELGVPHYLLEATLIGIMAQRLVRTLCPLCKAPGGELNDDVWDSIGGSWNIPKPAVVYRPIGCPECRQTGFRGRTGLYELLTVTESFTNMIGKQTDLAALRKQSVGDGMKPLRIAGAYKIIEGTTTAEEVLKVTAKLT</sequence>